<dbReference type="InParanoid" id="A0A2J7Q004"/>
<dbReference type="SUPFAM" id="SSF48371">
    <property type="entry name" value="ARM repeat"/>
    <property type="match status" value="1"/>
</dbReference>
<feature type="domain" description="AP5B1 middle" evidence="1">
    <location>
        <begin position="245"/>
        <end position="609"/>
    </location>
</feature>
<dbReference type="Proteomes" id="UP000235965">
    <property type="component" value="Unassembled WGS sequence"/>
</dbReference>
<evidence type="ECO:0000259" key="1">
    <source>
        <dbReference type="Pfam" id="PF21588"/>
    </source>
</evidence>
<dbReference type="AlphaFoldDB" id="A0A2J7Q004"/>
<dbReference type="GO" id="GO:0005765">
    <property type="term" value="C:lysosomal membrane"/>
    <property type="evidence" value="ECO:0007669"/>
    <property type="project" value="TreeGrafter"/>
</dbReference>
<dbReference type="GO" id="GO:0030119">
    <property type="term" value="C:AP-type membrane coat adaptor complex"/>
    <property type="evidence" value="ECO:0007669"/>
    <property type="project" value="TreeGrafter"/>
</dbReference>
<organism evidence="3 4">
    <name type="scientific">Cryptotermes secundus</name>
    <dbReference type="NCBI Taxonomy" id="105785"/>
    <lineage>
        <taxon>Eukaryota</taxon>
        <taxon>Metazoa</taxon>
        <taxon>Ecdysozoa</taxon>
        <taxon>Arthropoda</taxon>
        <taxon>Hexapoda</taxon>
        <taxon>Insecta</taxon>
        <taxon>Pterygota</taxon>
        <taxon>Neoptera</taxon>
        <taxon>Polyneoptera</taxon>
        <taxon>Dictyoptera</taxon>
        <taxon>Blattodea</taxon>
        <taxon>Blattoidea</taxon>
        <taxon>Termitoidae</taxon>
        <taxon>Kalotermitidae</taxon>
        <taxon>Cryptotermitinae</taxon>
        <taxon>Cryptotermes</taxon>
    </lineage>
</organism>
<evidence type="ECO:0000313" key="3">
    <source>
        <dbReference type="EMBL" id="PNF21925.1"/>
    </source>
</evidence>
<dbReference type="OrthoDB" id="646197at2759"/>
<keyword evidence="4" id="KW-1185">Reference proteome</keyword>
<gene>
    <name evidence="3" type="ORF">B7P43_G01782</name>
</gene>
<dbReference type="InterPro" id="IPR016024">
    <property type="entry name" value="ARM-type_fold"/>
</dbReference>
<dbReference type="GO" id="GO:0016197">
    <property type="term" value="P:endosomal transport"/>
    <property type="evidence" value="ECO:0007669"/>
    <property type="project" value="InterPro"/>
</dbReference>
<sequence length="905" mass="102543">MYSFSFFRTTPEASEVKDMSCVNRNLVALGLGYLSESTDFPSLLDQLIKILLEEKGSEKFASKYNVAIFIELESAALIFSAADVELIFVALKNVFQECTKENSPLLHGQCILSMTTVLLQAFEKVNEEELGVLFTEHIEFLLGLVNQTNNVNNIHIRSIAARCLTEIEICFPQILKNCVDSLYMAAVVETSIAHQCYMSLLALVISHSIADKINETSLWGKYPNTQWKSNFIQQEGDTLITGYTDLKEMVSFLVDQLPLCSTEGVAWITMQIIDMMLHKPDLQASAQVLKPLVLHFSNTYSTVAGHVVFLLEKHLGNLIFQEKDMIQLLQQLLLNSSHPSLSASTRLLYLDWLSDYLSRRPEKIASIQDVNFVLPGSFDGPETHLKKLKLLSSLLKNKKESSVPLLHALATLQKQMKCKSSIKLKSALIKVLYRYLCDHHNVDMSAEVPRILVAVTKEDISFVPFVLNFIHCVQDILPKSSVPSCLLTSLVMAFTQPDSAATLATFHFVLDIFLMAVTQDLCICQPKAILNYLMKYIVCEEVCGLLSWMLGHQILSLCFKLMSNYDTVVFFYELCEVLKMFMANSEDVDLLDRAHIYHSLLVSLSNKKLKEVFVSPKQSIMASENTFHSASAICKLDEPILHLKKERRATMQSPEKLILETNLDIPEADILKLYANNISFVAQKPLIIKGRLSTTSRCNVKLQPIQALAIFFTAPEAWGRIEPIMIGHYAVKNSSEYSESPHIVDIECFLYKPYPAVIQVRADFSIHNVCHMCTLEPLSLDLPDFFQPLPVHDEFISASVVWRRALFHSLWNSLEEESLTVSNAAFTSVCVLQQSREDLRAKLYEELHECIVEENKDFFHVGIYLFPTSHLLMKFLFKCGSTLVRIVTDDVNILAHVNSYFKTWL</sequence>
<dbReference type="EMBL" id="NEVH01020327">
    <property type="protein sequence ID" value="PNF21925.1"/>
    <property type="molecule type" value="Genomic_DNA"/>
</dbReference>
<dbReference type="PANTHER" id="PTHR34033:SF1">
    <property type="entry name" value="AP-5 COMPLEX SUBUNIT BETA-1"/>
    <property type="match status" value="1"/>
</dbReference>
<reference evidence="3 4" key="1">
    <citation type="submission" date="2017-12" db="EMBL/GenBank/DDBJ databases">
        <title>Hemimetabolous genomes reveal molecular basis of termite eusociality.</title>
        <authorList>
            <person name="Harrison M.C."/>
            <person name="Jongepier E."/>
            <person name="Robertson H.M."/>
            <person name="Arning N."/>
            <person name="Bitard-Feildel T."/>
            <person name="Chao H."/>
            <person name="Childers C.P."/>
            <person name="Dinh H."/>
            <person name="Doddapaneni H."/>
            <person name="Dugan S."/>
            <person name="Gowin J."/>
            <person name="Greiner C."/>
            <person name="Han Y."/>
            <person name="Hu H."/>
            <person name="Hughes D.S.T."/>
            <person name="Huylmans A.-K."/>
            <person name="Kemena C."/>
            <person name="Kremer L.P.M."/>
            <person name="Lee S.L."/>
            <person name="Lopez-Ezquerra A."/>
            <person name="Mallet L."/>
            <person name="Monroy-Kuhn J.M."/>
            <person name="Moser A."/>
            <person name="Murali S.C."/>
            <person name="Muzny D.M."/>
            <person name="Otani S."/>
            <person name="Piulachs M.-D."/>
            <person name="Poelchau M."/>
            <person name="Qu J."/>
            <person name="Schaub F."/>
            <person name="Wada-Katsumata A."/>
            <person name="Worley K.C."/>
            <person name="Xie Q."/>
            <person name="Ylla G."/>
            <person name="Poulsen M."/>
            <person name="Gibbs R.A."/>
            <person name="Schal C."/>
            <person name="Richards S."/>
            <person name="Belles X."/>
            <person name="Korb J."/>
            <person name="Bornberg-Bauer E."/>
        </authorList>
    </citation>
    <scope>NUCLEOTIDE SEQUENCE [LARGE SCALE GENOMIC DNA]</scope>
    <source>
        <tissue evidence="3">Whole body</tissue>
    </source>
</reference>
<dbReference type="InterPro" id="IPR048979">
    <property type="entry name" value="AP5B1_middle"/>
</dbReference>
<feature type="domain" description="AP5B1 C-terminal" evidence="2">
    <location>
        <begin position="806"/>
        <end position="903"/>
    </location>
</feature>
<protein>
    <submittedName>
        <fullName evidence="3">Uncharacterized protein</fullName>
    </submittedName>
</protein>
<evidence type="ECO:0000313" key="4">
    <source>
        <dbReference type="Proteomes" id="UP000235965"/>
    </source>
</evidence>
<comment type="caution">
    <text evidence="3">The sequence shown here is derived from an EMBL/GenBank/DDBJ whole genome shotgun (WGS) entry which is preliminary data.</text>
</comment>
<evidence type="ECO:0000259" key="2">
    <source>
        <dbReference type="Pfam" id="PF21590"/>
    </source>
</evidence>
<dbReference type="PANTHER" id="PTHR34033">
    <property type="entry name" value="AP-5 COMPLEX SUBUNIT BETA-1"/>
    <property type="match status" value="1"/>
</dbReference>
<dbReference type="Pfam" id="PF21590">
    <property type="entry name" value="AP5B1_C"/>
    <property type="match status" value="1"/>
</dbReference>
<dbReference type="InterPro" id="IPR048981">
    <property type="entry name" value="AP5B1_C"/>
</dbReference>
<dbReference type="InterPro" id="IPR038741">
    <property type="entry name" value="AP5B1"/>
</dbReference>
<name>A0A2J7Q004_9NEOP</name>
<dbReference type="Pfam" id="PF21588">
    <property type="entry name" value="AP5B1_middle"/>
    <property type="match status" value="1"/>
</dbReference>
<proteinExistence type="predicted"/>
<accession>A0A2J7Q004</accession>